<dbReference type="Pfam" id="PF13462">
    <property type="entry name" value="Thioredoxin_4"/>
    <property type="match status" value="1"/>
</dbReference>
<accession>A0ABV2MS77</accession>
<evidence type="ECO:0000256" key="1">
    <source>
        <dbReference type="ARBA" id="ARBA00003565"/>
    </source>
</evidence>
<evidence type="ECO:0000256" key="6">
    <source>
        <dbReference type="ARBA" id="ARBA00023284"/>
    </source>
</evidence>
<sequence>MFIRRQFLSIATGGVVAAVLAPRPGFAQQLSEDEVFRDPDAPVLGNPRGDVTVVEFFDYQCPYCKKSHPDVESVVTEDGNVRLIMKDWPVFGDVSVFASQAVLGANELGAYKQAMEALMATPASLSQDDVKRLLTSAGLDRSKVAEAVRRNDKKISNLLTRNYNQATAFNFAGTPSFVIGKMTYSGVLGTDQLRDAIRQARTT</sequence>
<dbReference type="RefSeq" id="WP_168302232.1">
    <property type="nucleotide sequence ID" value="NZ_CP071606.1"/>
</dbReference>
<comment type="similarity">
    <text evidence="2">Belongs to the thioredoxin family. DsbA subfamily.</text>
</comment>
<dbReference type="PROSITE" id="PS51352">
    <property type="entry name" value="THIOREDOXIN_2"/>
    <property type="match status" value="1"/>
</dbReference>
<keyword evidence="9" id="KW-1185">Reference proteome</keyword>
<feature type="domain" description="Thioredoxin" evidence="7">
    <location>
        <begin position="17"/>
        <end position="202"/>
    </location>
</feature>
<keyword evidence="8" id="KW-0413">Isomerase</keyword>
<dbReference type="CDD" id="cd03023">
    <property type="entry name" value="DsbA_Com1_like"/>
    <property type="match status" value="1"/>
</dbReference>
<evidence type="ECO:0000259" key="7">
    <source>
        <dbReference type="PROSITE" id="PS51352"/>
    </source>
</evidence>
<evidence type="ECO:0000256" key="4">
    <source>
        <dbReference type="ARBA" id="ARBA00023002"/>
    </source>
</evidence>
<proteinExistence type="inferred from homology"/>
<gene>
    <name evidence="8" type="ORF">ABID08_006709</name>
</gene>
<organism evidence="8 9">
    <name type="scientific">Rhizobium binae</name>
    <dbReference type="NCBI Taxonomy" id="1138190"/>
    <lineage>
        <taxon>Bacteria</taxon>
        <taxon>Pseudomonadati</taxon>
        <taxon>Pseudomonadota</taxon>
        <taxon>Alphaproteobacteria</taxon>
        <taxon>Hyphomicrobiales</taxon>
        <taxon>Rhizobiaceae</taxon>
        <taxon>Rhizobium/Agrobacterium group</taxon>
        <taxon>Rhizobium</taxon>
    </lineage>
</organism>
<comment type="function">
    <text evidence="1">May be required for disulfide bond formation in some proteins.</text>
</comment>
<dbReference type="PANTHER" id="PTHR13887:SF14">
    <property type="entry name" value="DISULFIDE BOND FORMATION PROTEIN D"/>
    <property type="match status" value="1"/>
</dbReference>
<evidence type="ECO:0000256" key="5">
    <source>
        <dbReference type="ARBA" id="ARBA00023157"/>
    </source>
</evidence>
<dbReference type="Proteomes" id="UP001549077">
    <property type="component" value="Unassembled WGS sequence"/>
</dbReference>
<dbReference type="GO" id="GO:0016853">
    <property type="term" value="F:isomerase activity"/>
    <property type="evidence" value="ECO:0007669"/>
    <property type="project" value="UniProtKB-KW"/>
</dbReference>
<dbReference type="InterPro" id="IPR013766">
    <property type="entry name" value="Thioredoxin_domain"/>
</dbReference>
<dbReference type="Gene3D" id="3.40.30.10">
    <property type="entry name" value="Glutaredoxin"/>
    <property type="match status" value="1"/>
</dbReference>
<dbReference type="InterPro" id="IPR036249">
    <property type="entry name" value="Thioredoxin-like_sf"/>
</dbReference>
<evidence type="ECO:0000313" key="8">
    <source>
        <dbReference type="EMBL" id="MET3759323.1"/>
    </source>
</evidence>
<keyword evidence="5" id="KW-1015">Disulfide bond</keyword>
<dbReference type="EMBL" id="JBEPMY010000053">
    <property type="protein sequence ID" value="MET3759323.1"/>
    <property type="molecule type" value="Genomic_DNA"/>
</dbReference>
<dbReference type="GeneID" id="91151411"/>
<evidence type="ECO:0000256" key="3">
    <source>
        <dbReference type="ARBA" id="ARBA00022729"/>
    </source>
</evidence>
<keyword evidence="6" id="KW-0676">Redox-active center</keyword>
<evidence type="ECO:0000313" key="9">
    <source>
        <dbReference type="Proteomes" id="UP001549077"/>
    </source>
</evidence>
<dbReference type="InterPro" id="IPR012336">
    <property type="entry name" value="Thioredoxin-like_fold"/>
</dbReference>
<dbReference type="SUPFAM" id="SSF52833">
    <property type="entry name" value="Thioredoxin-like"/>
    <property type="match status" value="1"/>
</dbReference>
<evidence type="ECO:0000256" key="2">
    <source>
        <dbReference type="ARBA" id="ARBA00005791"/>
    </source>
</evidence>
<keyword evidence="4" id="KW-0560">Oxidoreductase</keyword>
<comment type="caution">
    <text evidence="8">The sequence shown here is derived from an EMBL/GenBank/DDBJ whole genome shotgun (WGS) entry which is preliminary data.</text>
</comment>
<protein>
    <submittedName>
        <fullName evidence="8">Protein-disulfide isomerase</fullName>
    </submittedName>
</protein>
<name>A0ABV2MS77_9HYPH</name>
<reference evidence="8 9" key="1">
    <citation type="submission" date="2024-06" db="EMBL/GenBank/DDBJ databases">
        <title>Genomic Encyclopedia of Type Strains, Phase IV (KMG-IV): sequencing the most valuable type-strain genomes for metagenomic binning, comparative biology and taxonomic classification.</title>
        <authorList>
            <person name="Goeker M."/>
        </authorList>
    </citation>
    <scope>NUCLEOTIDE SEQUENCE [LARGE SCALE GENOMIC DNA]</scope>
    <source>
        <strain evidence="8 9">DSM 29288</strain>
    </source>
</reference>
<keyword evidence="3" id="KW-0732">Signal</keyword>
<dbReference type="PANTHER" id="PTHR13887">
    <property type="entry name" value="GLUTATHIONE S-TRANSFERASE KAPPA"/>
    <property type="match status" value="1"/>
</dbReference>